<gene>
    <name evidence="1" type="ORF">NFI80_21030</name>
</gene>
<organism evidence="1 2">
    <name type="scientific">Dyadobacter chenhuakuii</name>
    <dbReference type="NCBI Taxonomy" id="2909339"/>
    <lineage>
        <taxon>Bacteria</taxon>
        <taxon>Pseudomonadati</taxon>
        <taxon>Bacteroidota</taxon>
        <taxon>Cytophagia</taxon>
        <taxon>Cytophagales</taxon>
        <taxon>Spirosomataceae</taxon>
        <taxon>Dyadobacter</taxon>
    </lineage>
</organism>
<sequence length="54" mass="6455">MKERKTKTIAVIRNQHTKAEMKAIEKELLDPNAKNYTLQEIFEMSKNENIHQNR</sequence>
<dbReference type="Proteomes" id="UP001055420">
    <property type="component" value="Chromosome"/>
</dbReference>
<evidence type="ECO:0000313" key="2">
    <source>
        <dbReference type="Proteomes" id="UP001055420"/>
    </source>
</evidence>
<reference evidence="1" key="1">
    <citation type="submission" date="2022-06" db="EMBL/GenBank/DDBJ databases">
        <title>Novel species in genus Dyadobacter.</title>
        <authorList>
            <person name="Ma C."/>
        </authorList>
    </citation>
    <scope>NUCLEOTIDE SEQUENCE</scope>
    <source>
        <strain evidence="1">CY22</strain>
    </source>
</reference>
<protein>
    <submittedName>
        <fullName evidence="1">Uncharacterized protein</fullName>
    </submittedName>
</protein>
<dbReference type="EMBL" id="CP098805">
    <property type="protein sequence ID" value="USJ30334.1"/>
    <property type="molecule type" value="Genomic_DNA"/>
</dbReference>
<dbReference type="RefSeq" id="WP_235166201.1">
    <property type="nucleotide sequence ID" value="NZ_CP098805.1"/>
</dbReference>
<name>A0ABY4XIQ6_9BACT</name>
<evidence type="ECO:0000313" key="1">
    <source>
        <dbReference type="EMBL" id="USJ30334.1"/>
    </source>
</evidence>
<accession>A0ABY4XIQ6</accession>
<keyword evidence="2" id="KW-1185">Reference proteome</keyword>
<proteinExistence type="predicted"/>